<dbReference type="PANTHER" id="PTHR47720">
    <property type="entry name" value="AQUAPORIN SIP2-1-RELATED"/>
    <property type="match status" value="1"/>
</dbReference>
<evidence type="ECO:0000313" key="6">
    <source>
        <dbReference type="EMBL" id="CAN65232.1"/>
    </source>
</evidence>
<sequence length="146" mass="16039">MVIIPVRAYIILNNLKISWWRRLHAASALVCLDLGVLVIGSITGVRLLIDTFPEVGFGPCLTVDIHHGALTEGFLTFSIVMISVTKSFWPYVGNGMGLCSRGSYNQGAYTCLLACPNGGTLLAVWTFQLLVQPHKEEKEKMKAKSE</sequence>
<dbReference type="InterPro" id="IPR023271">
    <property type="entry name" value="Aquaporin-like"/>
</dbReference>
<evidence type="ECO:0000256" key="3">
    <source>
        <dbReference type="ARBA" id="ARBA00022989"/>
    </source>
</evidence>
<dbReference type="AlphaFoldDB" id="A5B4Z2"/>
<name>A5B4Z2_VITVI</name>
<keyword evidence="2 5" id="KW-0812">Transmembrane</keyword>
<proteinExistence type="predicted"/>
<organism evidence="6">
    <name type="scientific">Vitis vinifera</name>
    <name type="common">Grape</name>
    <dbReference type="NCBI Taxonomy" id="29760"/>
    <lineage>
        <taxon>Eukaryota</taxon>
        <taxon>Viridiplantae</taxon>
        <taxon>Streptophyta</taxon>
        <taxon>Embryophyta</taxon>
        <taxon>Tracheophyta</taxon>
        <taxon>Spermatophyta</taxon>
        <taxon>Magnoliopsida</taxon>
        <taxon>eudicotyledons</taxon>
        <taxon>Gunneridae</taxon>
        <taxon>Pentapetalae</taxon>
        <taxon>rosids</taxon>
        <taxon>Vitales</taxon>
        <taxon>Vitaceae</taxon>
        <taxon>Viteae</taxon>
        <taxon>Vitis</taxon>
    </lineage>
</organism>
<accession>A5B4Z2</accession>
<dbReference type="SUPFAM" id="SSF81338">
    <property type="entry name" value="Aquaporin-like"/>
    <property type="match status" value="1"/>
</dbReference>
<gene>
    <name evidence="6" type="ORF">VITISV_007601</name>
</gene>
<feature type="transmembrane region" description="Helical" evidence="5">
    <location>
        <begin position="25"/>
        <end position="49"/>
    </location>
</feature>
<dbReference type="GO" id="GO:0015267">
    <property type="term" value="F:channel activity"/>
    <property type="evidence" value="ECO:0007669"/>
    <property type="project" value="InterPro"/>
</dbReference>
<evidence type="ECO:0000256" key="1">
    <source>
        <dbReference type="ARBA" id="ARBA00004141"/>
    </source>
</evidence>
<comment type="subcellular location">
    <subcellularLocation>
        <location evidence="1">Membrane</location>
        <topology evidence="1">Multi-pass membrane protein</topology>
    </subcellularLocation>
</comment>
<reference evidence="6" key="1">
    <citation type="journal article" date="2007" name="PLoS ONE">
        <title>The first genome sequence of an elite grapevine cultivar (Pinot noir Vitis vinifera L.): coping with a highly heterozygous genome.</title>
        <authorList>
            <person name="Velasco R."/>
            <person name="Zharkikh A."/>
            <person name="Troggio M."/>
            <person name="Cartwright D.A."/>
            <person name="Cestaro A."/>
            <person name="Pruss D."/>
            <person name="Pindo M."/>
            <person name="FitzGerald L.M."/>
            <person name="Vezzulli S."/>
            <person name="Reid J."/>
            <person name="Malacarne G."/>
            <person name="Iliev D."/>
            <person name="Coppola G."/>
            <person name="Wardell B."/>
            <person name="Micheletti D."/>
            <person name="Macalma T."/>
            <person name="Facci M."/>
            <person name="Mitchell J.T."/>
            <person name="Perazzolli M."/>
            <person name="Eldredge G."/>
            <person name="Gatto P."/>
            <person name="Oyzerski R."/>
            <person name="Moretto M."/>
            <person name="Gutin N."/>
            <person name="Stefanini M."/>
            <person name="Chen Y."/>
            <person name="Segala C."/>
            <person name="Davenport C."/>
            <person name="Dematte L."/>
            <person name="Mraz A."/>
            <person name="Battilana J."/>
            <person name="Stormo K."/>
            <person name="Costa F."/>
            <person name="Tao Q."/>
            <person name="Si-Ammour A."/>
            <person name="Harkins T."/>
            <person name="Lackey A."/>
            <person name="Perbost C."/>
            <person name="Taillon B."/>
            <person name="Stella A."/>
            <person name="Solovyev V."/>
            <person name="Fawcett J.A."/>
            <person name="Sterck L."/>
            <person name="Vandepoele K."/>
            <person name="Grando S.M."/>
            <person name="Toppo S."/>
            <person name="Moser C."/>
            <person name="Lanchbury J."/>
            <person name="Bogden R."/>
            <person name="Skolnick M."/>
            <person name="Sgaramella V."/>
            <person name="Bhatnagar S.K."/>
            <person name="Fontana P."/>
            <person name="Gutin A."/>
            <person name="Van de Peer Y."/>
            <person name="Salamini F."/>
            <person name="Viola R."/>
        </authorList>
    </citation>
    <scope>NUCLEOTIDE SEQUENCE</scope>
</reference>
<evidence type="ECO:0000256" key="5">
    <source>
        <dbReference type="SAM" id="Phobius"/>
    </source>
</evidence>
<dbReference type="InterPro" id="IPR044226">
    <property type="entry name" value="SIP2-1-like"/>
</dbReference>
<dbReference type="ExpressionAtlas" id="A5B4Z2">
    <property type="expression patterns" value="baseline and differential"/>
</dbReference>
<keyword evidence="4 5" id="KW-0472">Membrane</keyword>
<evidence type="ECO:0000256" key="4">
    <source>
        <dbReference type="ARBA" id="ARBA00023136"/>
    </source>
</evidence>
<dbReference type="GO" id="GO:0016020">
    <property type="term" value="C:membrane"/>
    <property type="evidence" value="ECO:0007669"/>
    <property type="project" value="UniProtKB-SubCell"/>
</dbReference>
<dbReference type="EMBL" id="AM446780">
    <property type="protein sequence ID" value="CAN65232.1"/>
    <property type="molecule type" value="Genomic_DNA"/>
</dbReference>
<evidence type="ECO:0000256" key="2">
    <source>
        <dbReference type="ARBA" id="ARBA00022692"/>
    </source>
</evidence>
<keyword evidence="3 5" id="KW-1133">Transmembrane helix</keyword>
<protein>
    <submittedName>
        <fullName evidence="6">Uncharacterized protein</fullName>
    </submittedName>
</protein>
<dbReference type="PANTHER" id="PTHR47720:SF1">
    <property type="entry name" value="AQUAPORIN SIP2-1-RELATED"/>
    <property type="match status" value="1"/>
</dbReference>